<feature type="region of interest" description="Disordered" evidence="9">
    <location>
        <begin position="256"/>
        <end position="293"/>
    </location>
</feature>
<dbReference type="PRINTS" id="PR00686">
    <property type="entry name" value="TIFACTORIID"/>
</dbReference>
<name>A0A2A2J8J8_9BILA</name>
<comment type="subcellular location">
    <subcellularLocation>
        <location evidence="1">Nucleus</location>
    </subcellularLocation>
</comment>
<evidence type="ECO:0000256" key="8">
    <source>
        <dbReference type="ARBA" id="ARBA00033173"/>
    </source>
</evidence>
<evidence type="ECO:0000256" key="3">
    <source>
        <dbReference type="ARBA" id="ARBA00023015"/>
    </source>
</evidence>
<dbReference type="Proteomes" id="UP000218231">
    <property type="component" value="Unassembled WGS sequence"/>
</dbReference>
<dbReference type="STRING" id="2018661.A0A2A2J8J8"/>
<evidence type="ECO:0000256" key="1">
    <source>
        <dbReference type="ARBA" id="ARBA00004123"/>
    </source>
</evidence>
<evidence type="ECO:0000313" key="11">
    <source>
        <dbReference type="Proteomes" id="UP000218231"/>
    </source>
</evidence>
<reference evidence="10 11" key="1">
    <citation type="journal article" date="2017" name="Curr. Biol.">
        <title>Genome architecture and evolution of a unichromosomal asexual nematode.</title>
        <authorList>
            <person name="Fradin H."/>
            <person name="Zegar C."/>
            <person name="Gutwein M."/>
            <person name="Lucas J."/>
            <person name="Kovtun M."/>
            <person name="Corcoran D."/>
            <person name="Baugh L.R."/>
            <person name="Kiontke K."/>
            <person name="Gunsalus K."/>
            <person name="Fitch D.H."/>
            <person name="Piano F."/>
        </authorList>
    </citation>
    <scope>NUCLEOTIDE SEQUENCE [LARGE SCALE GENOMIC DNA]</scope>
    <source>
        <strain evidence="10">PF1309</strain>
    </source>
</reference>
<dbReference type="AlphaFoldDB" id="A0A2A2J8J8"/>
<comment type="similarity">
    <text evidence="2">Belongs to the TBP family.</text>
</comment>
<sequence>MSVTYSNDRVFAGAGPEPSTSVKEEDIFLDGNIDVQIRNIVCNYSLPMHIDLRQLASRSYNVFYDRGKGVLVMQKRSPQCYVKIFSSGKVNIIGCKSEVECKKAARQVARHIQVILERTDRTMKIRNYRVCNLLATCKLPFGIKIEELHRQYPAQTEYEPELMVGMIWKHENPKASLRIHTTGSITIAGASSEIHVQQVLEFIYPIVYEFRCATRSLANRAKKRKSEPQRRNPKRKAASGAYGNVVYFSDEELDEFDDYYGDGSDIEMDPEMDDELEGLDDEDELEDVPKSEI</sequence>
<dbReference type="GO" id="GO:0003677">
    <property type="term" value="F:DNA binding"/>
    <property type="evidence" value="ECO:0007669"/>
    <property type="project" value="UniProtKB-KW"/>
</dbReference>
<evidence type="ECO:0000256" key="5">
    <source>
        <dbReference type="ARBA" id="ARBA00023163"/>
    </source>
</evidence>
<dbReference type="EMBL" id="LIAE01010599">
    <property type="protein sequence ID" value="PAV58108.1"/>
    <property type="molecule type" value="Genomic_DNA"/>
</dbReference>
<evidence type="ECO:0000256" key="4">
    <source>
        <dbReference type="ARBA" id="ARBA00023125"/>
    </source>
</evidence>
<dbReference type="InterPro" id="IPR015445">
    <property type="entry name" value="TBP-like"/>
</dbReference>
<keyword evidence="5" id="KW-0804">Transcription</keyword>
<dbReference type="Pfam" id="PF00352">
    <property type="entry name" value="TBP"/>
    <property type="match status" value="2"/>
</dbReference>
<keyword evidence="3" id="KW-0805">Transcription regulation</keyword>
<dbReference type="Gene3D" id="3.30.310.10">
    <property type="entry name" value="TATA-Binding Protein"/>
    <property type="match status" value="2"/>
</dbReference>
<dbReference type="InterPro" id="IPR000814">
    <property type="entry name" value="TBP"/>
</dbReference>
<keyword evidence="4" id="KW-0238">DNA-binding</keyword>
<comment type="caution">
    <text evidence="10">The sequence shown here is derived from an EMBL/GenBank/DDBJ whole genome shotgun (WGS) entry which is preliminary data.</text>
</comment>
<dbReference type="PANTHER" id="PTHR10126">
    <property type="entry name" value="TATA-BOX BINDING PROTEIN"/>
    <property type="match status" value="1"/>
</dbReference>
<evidence type="ECO:0000256" key="6">
    <source>
        <dbReference type="ARBA" id="ARBA00023242"/>
    </source>
</evidence>
<dbReference type="GO" id="GO:0005634">
    <property type="term" value="C:nucleus"/>
    <property type="evidence" value="ECO:0007669"/>
    <property type="project" value="UniProtKB-SubCell"/>
</dbReference>
<dbReference type="SUPFAM" id="SSF55945">
    <property type="entry name" value="TATA-box binding protein-like"/>
    <property type="match status" value="2"/>
</dbReference>
<dbReference type="OrthoDB" id="2127950at2759"/>
<accession>A0A2A2J8J8</accession>
<gene>
    <name evidence="10" type="ORF">WR25_25258</name>
</gene>
<feature type="compositionally biased region" description="Acidic residues" evidence="9">
    <location>
        <begin position="256"/>
        <end position="286"/>
    </location>
</feature>
<proteinExistence type="inferred from homology"/>
<evidence type="ECO:0000256" key="9">
    <source>
        <dbReference type="SAM" id="MobiDB-lite"/>
    </source>
</evidence>
<dbReference type="InterPro" id="IPR012295">
    <property type="entry name" value="TBP_dom_sf"/>
</dbReference>
<dbReference type="CDD" id="cd04517">
    <property type="entry name" value="TLF"/>
    <property type="match status" value="1"/>
</dbReference>
<protein>
    <recommendedName>
        <fullName evidence="7">TATA box-binding protein-like 1</fullName>
    </recommendedName>
    <alternativeName>
        <fullName evidence="8">TBP-like factor</fullName>
    </alternativeName>
</protein>
<keyword evidence="11" id="KW-1185">Reference proteome</keyword>
<evidence type="ECO:0000256" key="7">
    <source>
        <dbReference type="ARBA" id="ARBA00023474"/>
    </source>
</evidence>
<evidence type="ECO:0000256" key="2">
    <source>
        <dbReference type="ARBA" id="ARBA00005560"/>
    </source>
</evidence>
<keyword evidence="6" id="KW-0539">Nucleus</keyword>
<evidence type="ECO:0000313" key="10">
    <source>
        <dbReference type="EMBL" id="PAV58108.1"/>
    </source>
</evidence>
<organism evidence="10 11">
    <name type="scientific">Diploscapter pachys</name>
    <dbReference type="NCBI Taxonomy" id="2018661"/>
    <lineage>
        <taxon>Eukaryota</taxon>
        <taxon>Metazoa</taxon>
        <taxon>Ecdysozoa</taxon>
        <taxon>Nematoda</taxon>
        <taxon>Chromadorea</taxon>
        <taxon>Rhabditida</taxon>
        <taxon>Rhabditina</taxon>
        <taxon>Rhabditomorpha</taxon>
        <taxon>Rhabditoidea</taxon>
        <taxon>Rhabditidae</taxon>
        <taxon>Diploscapter</taxon>
    </lineage>
</organism>
<dbReference type="GO" id="GO:0006352">
    <property type="term" value="P:DNA-templated transcription initiation"/>
    <property type="evidence" value="ECO:0007669"/>
    <property type="project" value="InterPro"/>
</dbReference>